<dbReference type="RefSeq" id="WP_193870002.1">
    <property type="nucleotide sequence ID" value="NZ_JADEWU010000034.1"/>
</dbReference>
<dbReference type="Proteomes" id="UP000640725">
    <property type="component" value="Unassembled WGS sequence"/>
</dbReference>
<comment type="caution">
    <text evidence="4">The sequence shown here is derived from an EMBL/GenBank/DDBJ whole genome shotgun (WGS) entry which is preliminary data.</text>
</comment>
<dbReference type="SUPFAM" id="SSF55729">
    <property type="entry name" value="Acyl-CoA N-acyltransferases (Nat)"/>
    <property type="match status" value="1"/>
</dbReference>
<sequence length="162" mass="18819">MKAVSPDHHHILFNDSRTNIDLNQLQRLFQLAAFWAKDRSQEDLKIAISNSEPVVTVWDYEQMIGFARATSDGIYRANIWDVVIHPDYQGSGLGRKLVQTVLSHPKMCRVERVYLMTTYQQKFYEHIGFEYNSSTTMVLNNQLLEMKSQKPDLTSIYSSQQT</sequence>
<accession>A0ABR9UDM2</accession>
<proteinExistence type="predicted"/>
<keyword evidence="2" id="KW-0012">Acyltransferase</keyword>
<dbReference type="InterPro" id="IPR000182">
    <property type="entry name" value="GNAT_dom"/>
</dbReference>
<dbReference type="PROSITE" id="PS51186">
    <property type="entry name" value="GNAT"/>
    <property type="match status" value="1"/>
</dbReference>
<dbReference type="Pfam" id="PF00583">
    <property type="entry name" value="Acetyltransf_1"/>
    <property type="match status" value="1"/>
</dbReference>
<evidence type="ECO:0000256" key="2">
    <source>
        <dbReference type="ARBA" id="ARBA00023315"/>
    </source>
</evidence>
<reference evidence="4 5" key="1">
    <citation type="submission" date="2020-10" db="EMBL/GenBank/DDBJ databases">
        <authorList>
            <person name="Castelo-Branco R."/>
            <person name="Eusebio N."/>
            <person name="Adriana R."/>
            <person name="Vieira A."/>
            <person name="Brugerolle De Fraissinette N."/>
            <person name="Rezende De Castro R."/>
            <person name="Schneider M.P."/>
            <person name="Vasconcelos V."/>
            <person name="Leao P.N."/>
        </authorList>
    </citation>
    <scope>NUCLEOTIDE SEQUENCE [LARGE SCALE GENOMIC DNA]</scope>
    <source>
        <strain evidence="4 5">LEGE 06226</strain>
    </source>
</reference>
<dbReference type="PANTHER" id="PTHR43626:SF4">
    <property type="entry name" value="GCN5-RELATED N-ACETYLTRANSFERASE 2, CHLOROPLASTIC"/>
    <property type="match status" value="1"/>
</dbReference>
<dbReference type="InterPro" id="IPR016181">
    <property type="entry name" value="Acyl_CoA_acyltransferase"/>
</dbReference>
<dbReference type="InterPro" id="IPR045039">
    <property type="entry name" value="NSI-like"/>
</dbReference>
<keyword evidence="1" id="KW-0808">Transferase</keyword>
<evidence type="ECO:0000313" key="5">
    <source>
        <dbReference type="Proteomes" id="UP000640725"/>
    </source>
</evidence>
<keyword evidence="5" id="KW-1185">Reference proteome</keyword>
<dbReference type="PANTHER" id="PTHR43626">
    <property type="entry name" value="ACYL-COA N-ACYLTRANSFERASE"/>
    <property type="match status" value="1"/>
</dbReference>
<evidence type="ECO:0000256" key="1">
    <source>
        <dbReference type="ARBA" id="ARBA00022679"/>
    </source>
</evidence>
<feature type="domain" description="N-acetyltransferase" evidence="3">
    <location>
        <begin position="11"/>
        <end position="151"/>
    </location>
</feature>
<evidence type="ECO:0000259" key="3">
    <source>
        <dbReference type="PROSITE" id="PS51186"/>
    </source>
</evidence>
<organism evidence="4 5">
    <name type="scientific">Planktothrix mougeotii LEGE 06226</name>
    <dbReference type="NCBI Taxonomy" id="1828728"/>
    <lineage>
        <taxon>Bacteria</taxon>
        <taxon>Bacillati</taxon>
        <taxon>Cyanobacteriota</taxon>
        <taxon>Cyanophyceae</taxon>
        <taxon>Oscillatoriophycideae</taxon>
        <taxon>Oscillatoriales</taxon>
        <taxon>Microcoleaceae</taxon>
        <taxon>Planktothrix</taxon>
    </lineage>
</organism>
<evidence type="ECO:0000313" key="4">
    <source>
        <dbReference type="EMBL" id="MBE9144538.1"/>
    </source>
</evidence>
<dbReference type="Gene3D" id="3.40.630.30">
    <property type="match status" value="1"/>
</dbReference>
<gene>
    <name evidence="4" type="ORF">IQ236_15115</name>
</gene>
<protein>
    <submittedName>
        <fullName evidence="4">GNAT family N-acetyltransferase</fullName>
    </submittedName>
</protein>
<name>A0ABR9UDM2_9CYAN</name>
<dbReference type="EMBL" id="JADEWU010000034">
    <property type="protein sequence ID" value="MBE9144538.1"/>
    <property type="molecule type" value="Genomic_DNA"/>
</dbReference>
<dbReference type="CDD" id="cd04301">
    <property type="entry name" value="NAT_SF"/>
    <property type="match status" value="1"/>
</dbReference>